<dbReference type="Proteomes" id="UP000315736">
    <property type="component" value="Unassembled WGS sequence"/>
</dbReference>
<keyword evidence="8" id="KW-0732">Signal</keyword>
<evidence type="ECO:0000259" key="9">
    <source>
        <dbReference type="Pfam" id="PF05567"/>
    </source>
</evidence>
<name>A0A554W4P1_9BURK</name>
<evidence type="ECO:0000256" key="5">
    <source>
        <dbReference type="ARBA" id="ARBA00022837"/>
    </source>
</evidence>
<evidence type="ECO:0000256" key="1">
    <source>
        <dbReference type="ARBA" id="ARBA00004561"/>
    </source>
</evidence>
<evidence type="ECO:0000256" key="6">
    <source>
        <dbReference type="ARBA" id="ARBA00023263"/>
    </source>
</evidence>
<dbReference type="RefSeq" id="WP_143891241.1">
    <property type="nucleotide sequence ID" value="NZ_VJNB01000012.1"/>
</dbReference>
<evidence type="ECO:0000313" key="10">
    <source>
        <dbReference type="EMBL" id="TSE18549.1"/>
    </source>
</evidence>
<evidence type="ECO:0000256" key="8">
    <source>
        <dbReference type="SAM" id="SignalP"/>
    </source>
</evidence>
<accession>A0A554W4P1</accession>
<dbReference type="InterPro" id="IPR008707">
    <property type="entry name" value="B-propeller_PilY1"/>
</dbReference>
<organism evidence="10 11">
    <name type="scientific">Tepidimonas alkaliphilus</name>
    <dbReference type="NCBI Taxonomy" id="2588942"/>
    <lineage>
        <taxon>Bacteria</taxon>
        <taxon>Pseudomonadati</taxon>
        <taxon>Pseudomonadota</taxon>
        <taxon>Betaproteobacteria</taxon>
        <taxon>Burkholderiales</taxon>
        <taxon>Tepidimonas</taxon>
    </lineage>
</organism>
<keyword evidence="5" id="KW-0106">Calcium</keyword>
<comment type="similarity">
    <text evidence="2">Belongs to the PilY1 family.</text>
</comment>
<dbReference type="InterPro" id="IPR011047">
    <property type="entry name" value="Quinoprotein_ADH-like_sf"/>
</dbReference>
<dbReference type="EMBL" id="VJNB01000012">
    <property type="protein sequence ID" value="TSE18549.1"/>
    <property type="molecule type" value="Genomic_DNA"/>
</dbReference>
<keyword evidence="4" id="KW-0479">Metal-binding</keyword>
<evidence type="ECO:0000256" key="7">
    <source>
        <dbReference type="SAM" id="MobiDB-lite"/>
    </source>
</evidence>
<dbReference type="InterPro" id="IPR015943">
    <property type="entry name" value="WD40/YVTN_repeat-like_dom_sf"/>
</dbReference>
<dbReference type="OrthoDB" id="7156875at2"/>
<keyword evidence="6" id="KW-0281">Fimbrium</keyword>
<evidence type="ECO:0000313" key="11">
    <source>
        <dbReference type="Proteomes" id="UP000315736"/>
    </source>
</evidence>
<protein>
    <submittedName>
        <fullName evidence="10">Type IV pilus biogenesis factor PilY1</fullName>
    </submittedName>
</protein>
<dbReference type="Pfam" id="PF05567">
    <property type="entry name" value="T4P_PilY1"/>
    <property type="match status" value="1"/>
</dbReference>
<evidence type="ECO:0000256" key="4">
    <source>
        <dbReference type="ARBA" id="ARBA00022723"/>
    </source>
</evidence>
<keyword evidence="3" id="KW-1029">Fimbrium biogenesis</keyword>
<keyword evidence="11" id="KW-1185">Reference proteome</keyword>
<feature type="chain" id="PRO_5021784565" evidence="8">
    <location>
        <begin position="25"/>
        <end position="1156"/>
    </location>
</feature>
<dbReference type="Gene3D" id="2.130.10.10">
    <property type="entry name" value="YVTN repeat-like/Quinoprotein amine dehydrogenase"/>
    <property type="match status" value="1"/>
</dbReference>
<feature type="domain" description="PilY1 beta-propeller" evidence="9">
    <location>
        <begin position="670"/>
        <end position="947"/>
    </location>
</feature>
<proteinExistence type="inferred from homology"/>
<dbReference type="SUPFAM" id="SSF50998">
    <property type="entry name" value="Quinoprotein alcohol dehydrogenase-like"/>
    <property type="match status" value="1"/>
</dbReference>
<reference evidence="10 11" key="1">
    <citation type="submission" date="2019-07" db="EMBL/GenBank/DDBJ databases">
        <title>Tepidimonas alkaliphilus YIM 72238 draft genome.</title>
        <authorList>
            <person name="Da Costa M.S."/>
            <person name="Froufe H.J.C."/>
            <person name="Egas C."/>
            <person name="Albuquerque L."/>
        </authorList>
    </citation>
    <scope>NUCLEOTIDE SEQUENCE [LARGE SCALE GENOMIC DNA]</scope>
    <source>
        <strain evidence="10 11">YIM 72238</strain>
    </source>
</reference>
<evidence type="ECO:0000256" key="3">
    <source>
        <dbReference type="ARBA" id="ARBA00022558"/>
    </source>
</evidence>
<gene>
    <name evidence="10" type="primary">pilY1</name>
    <name evidence="10" type="ORF">Talka_02046</name>
</gene>
<comment type="caution">
    <text evidence="10">The sequence shown here is derived from an EMBL/GenBank/DDBJ whole genome shotgun (WGS) entry which is preliminary data.</text>
</comment>
<sequence length="1156" mass="126178">MKISWRRWSAVTLGSFLLHHHAWAALNIPNVPLQLVSSVDPNVMLLLDDSGSMQFEIMPEEEIRQQTYYLYPRNDNTYGGAVYANRIPSFAVNANNPYGAIVRSPAFNTNYYDPSITYKPWVRHDGSSWPNANPACAPNNPARNDAGCRNLTQQLTESATWVSCRMSNPATNTTSCSTASSLTYWPAVYYRYNGGDKWSHTSYTAVEIRPTTPSYTGDGRERRTDCVNGVCTYQQEIQNFANWYSYYRSRIFATRAGTGRVFAAQGPNLRVGFATINAPARNVDGVNYSHTQIQGVRPFTGDDRRNFFDLLYGWNIPAAATPLRRALDAVGQYYSRTDSRGPWSTTPGVTGGTDISCRRAYTILMTDGYWNQGEADTAAARADNDSANGPTHTGPGGRSFTYTARSPFRDGRANTLADVAMYYWKNDLRPDLTNNVPTDAKNPAFWQHMVTMTISLGLSGAQVSPEAAFRAIQTGETINWPDPKTSDNSGGAAYPERLDDLLHAAVNARGLFVNAQNPDELERAFREALTEISNRNASGTGLAANARRITGNTLVYQSRFDSSNWSGDLVAYKVTASGVQTLPQWKASQQLPAPSQRKIFTRNSAGTGIPFLWGSLLPTERTVVGSEDILNYIRGDRSKEVANGGTLRNRGDHPLADFIHSEPVYHAAKDVVYVGGNGGMLHAFDGSTGQELFAYVPRAFWPALRDLTNPNYSHRYYVDGHLRLTTYNEIKDKTMLIAAAGRGARGFFALDVSNPRGFNASHVAWEALDPSDNDMGHVLGPFAVARLKNGTAVIITGNGYNSPNGKAVLFIIDAQTGATLRKIDTGVGGDNGMGPPSPVDEDGDGVVDYVYAGDLKGNLWKFDLRSNLPTAWGNAIAGNQPLFTARDPSNQPQPITAAPAWAVAPAYTGAGLQGRRMVFVATGSYFRSEDRSDTQTQSIYGLIDANSNIPNRAALLARGAPNETLVDGKPVRYFNDSSYSDYFNSSGALVKQGWVIDFTTKPGERFILQPELENSVRMVLKASSLIPKEDPCEPALSGYVNYLDPFGGGRLTFGFVDFNRSRNFDDDKINLGGGQSAYIGGYQTIEAALGSNPVFATGGQQEPGSGAISSGSDLAPPTISRIARCEQLDVGVQANGPNLLVRSYNCRSAWREVLNQ</sequence>
<feature type="signal peptide" evidence="8">
    <location>
        <begin position="1"/>
        <end position="24"/>
    </location>
</feature>
<feature type="region of interest" description="Disordered" evidence="7">
    <location>
        <begin position="382"/>
        <end position="405"/>
    </location>
</feature>
<dbReference type="AlphaFoldDB" id="A0A554W4P1"/>
<dbReference type="GO" id="GO:0046872">
    <property type="term" value="F:metal ion binding"/>
    <property type="evidence" value="ECO:0007669"/>
    <property type="project" value="UniProtKB-KW"/>
</dbReference>
<dbReference type="GO" id="GO:0009289">
    <property type="term" value="C:pilus"/>
    <property type="evidence" value="ECO:0007669"/>
    <property type="project" value="UniProtKB-SubCell"/>
</dbReference>
<comment type="subcellular location">
    <subcellularLocation>
        <location evidence="1">Fimbrium</location>
    </subcellularLocation>
</comment>
<evidence type="ECO:0000256" key="2">
    <source>
        <dbReference type="ARBA" id="ARBA00008387"/>
    </source>
</evidence>